<sequence>MITKKLSSNDILNEFDAANDDGRRPGEIATWLREEISELQPVVTAAVLVTAAFRLKDERGLVVALRRLATAVDVLETQRECD</sequence>
<reference evidence="1 2" key="1">
    <citation type="submission" date="2017-06" db="EMBL/GenBank/DDBJ databases">
        <authorList>
            <person name="Kim H.J."/>
            <person name="Triplett B.A."/>
        </authorList>
    </citation>
    <scope>NUCLEOTIDE SEQUENCE [LARGE SCALE GENOMIC DNA]</scope>
    <source>
        <strain evidence="1 2">B29T1</strain>
    </source>
</reference>
<name>A0A212QSZ5_9PROT</name>
<accession>A0A212QSZ5</accession>
<proteinExistence type="predicted"/>
<dbReference type="EMBL" id="FYEH01000003">
    <property type="protein sequence ID" value="SNB62726.1"/>
    <property type="molecule type" value="Genomic_DNA"/>
</dbReference>
<gene>
    <name evidence="1" type="ORF">SAMN07250955_103173</name>
</gene>
<keyword evidence="2" id="KW-1185">Reference proteome</keyword>
<dbReference type="Proteomes" id="UP000197065">
    <property type="component" value="Unassembled WGS sequence"/>
</dbReference>
<evidence type="ECO:0000313" key="2">
    <source>
        <dbReference type="Proteomes" id="UP000197065"/>
    </source>
</evidence>
<dbReference type="AlphaFoldDB" id="A0A212QSZ5"/>
<protein>
    <submittedName>
        <fullName evidence="1">Uncharacterized protein</fullName>
    </submittedName>
</protein>
<evidence type="ECO:0000313" key="1">
    <source>
        <dbReference type="EMBL" id="SNB62726.1"/>
    </source>
</evidence>
<organism evidence="1 2">
    <name type="scientific">Arboricoccus pini</name>
    <dbReference type="NCBI Taxonomy" id="1963835"/>
    <lineage>
        <taxon>Bacteria</taxon>
        <taxon>Pseudomonadati</taxon>
        <taxon>Pseudomonadota</taxon>
        <taxon>Alphaproteobacteria</taxon>
        <taxon>Geminicoccales</taxon>
        <taxon>Geminicoccaceae</taxon>
        <taxon>Arboricoccus</taxon>
    </lineage>
</organism>